<dbReference type="Proteomes" id="UP000078512">
    <property type="component" value="Unassembled WGS sequence"/>
</dbReference>
<dbReference type="AlphaFoldDB" id="A0A197JCU9"/>
<protein>
    <submittedName>
        <fullName evidence="2">Uncharacterized protein</fullName>
    </submittedName>
</protein>
<organism evidence="2 3">
    <name type="scientific">Linnemannia elongata AG-77</name>
    <dbReference type="NCBI Taxonomy" id="1314771"/>
    <lineage>
        <taxon>Eukaryota</taxon>
        <taxon>Fungi</taxon>
        <taxon>Fungi incertae sedis</taxon>
        <taxon>Mucoromycota</taxon>
        <taxon>Mortierellomycotina</taxon>
        <taxon>Mortierellomycetes</taxon>
        <taxon>Mortierellales</taxon>
        <taxon>Mortierellaceae</taxon>
        <taxon>Linnemannia</taxon>
    </lineage>
</organism>
<evidence type="ECO:0000256" key="1">
    <source>
        <dbReference type="SAM" id="Phobius"/>
    </source>
</evidence>
<sequence length="131" mass="14875">MAYYQTSAPGRAVEHDQRLHLTLFFFLLFFSFLQAGGGGGEGGHRKSGLFKRLSAHTHNPATRTYVKMPLTKPPERKKKKKRKKRERCCSFEQIYRTMGLISADRSNKATLLLTIPRSIKVVCNGFISSNI</sequence>
<keyword evidence="1" id="KW-0812">Transmembrane</keyword>
<dbReference type="EMBL" id="KV442186">
    <property type="protein sequence ID" value="OAQ22279.1"/>
    <property type="molecule type" value="Genomic_DNA"/>
</dbReference>
<gene>
    <name evidence="2" type="ORF">K457DRAFT_1887526</name>
</gene>
<reference evidence="2 3" key="1">
    <citation type="submission" date="2016-05" db="EMBL/GenBank/DDBJ databases">
        <title>Genome sequencing reveals origins of a unique bacterial endosymbiosis in the earliest lineages of terrestrial Fungi.</title>
        <authorList>
            <consortium name="DOE Joint Genome Institute"/>
            <person name="Uehling J."/>
            <person name="Gryganskyi A."/>
            <person name="Hameed K."/>
            <person name="Tschaplinski T."/>
            <person name="Misztal P."/>
            <person name="Wu S."/>
            <person name="Desiro A."/>
            <person name="Vande Pol N."/>
            <person name="Du Z.-Y."/>
            <person name="Zienkiewicz A."/>
            <person name="Zienkiewicz K."/>
            <person name="Morin E."/>
            <person name="Tisserant E."/>
            <person name="Splivallo R."/>
            <person name="Hainaut M."/>
            <person name="Henrissat B."/>
            <person name="Ohm R."/>
            <person name="Kuo A."/>
            <person name="Yan J."/>
            <person name="Lipzen A."/>
            <person name="Nolan M."/>
            <person name="Labutti K."/>
            <person name="Barry K."/>
            <person name="Goldstein A."/>
            <person name="Labbe J."/>
            <person name="Schadt C."/>
            <person name="Tuskan G."/>
            <person name="Grigoriev I."/>
            <person name="Martin F."/>
            <person name="Vilgalys R."/>
            <person name="Bonito G."/>
        </authorList>
    </citation>
    <scope>NUCLEOTIDE SEQUENCE [LARGE SCALE GENOMIC DNA]</scope>
    <source>
        <strain evidence="2 3">AG-77</strain>
    </source>
</reference>
<keyword evidence="1" id="KW-1133">Transmembrane helix</keyword>
<keyword evidence="3" id="KW-1185">Reference proteome</keyword>
<feature type="transmembrane region" description="Helical" evidence="1">
    <location>
        <begin position="19"/>
        <end position="37"/>
    </location>
</feature>
<evidence type="ECO:0000313" key="3">
    <source>
        <dbReference type="Proteomes" id="UP000078512"/>
    </source>
</evidence>
<keyword evidence="1" id="KW-0472">Membrane</keyword>
<name>A0A197JCU9_9FUNG</name>
<evidence type="ECO:0000313" key="2">
    <source>
        <dbReference type="EMBL" id="OAQ22279.1"/>
    </source>
</evidence>
<dbReference type="OrthoDB" id="5152103at2759"/>
<accession>A0A197JCU9</accession>
<proteinExistence type="predicted"/>